<feature type="domain" description="CNP1-like uncharacterised" evidence="2">
    <location>
        <begin position="25"/>
        <end position="158"/>
    </location>
</feature>
<dbReference type="InterPro" id="IPR014861">
    <property type="entry name" value="CNP1-like_dom"/>
</dbReference>
<accession>A0AAE3SZ51</accession>
<sequence length="165" mass="19202">MQAQPQEEARIRHERDGGLDHSRFEPKEWKEEEAPPPPAFDIRRLVPLEMPHYMTLRFGVDPQTMSVTGDGVVRYVVIAYREGGSTVNAFYEGVRCATEEYKTYARYSGNQWDEVKKPEWKRIDDRNSIYTYQLAKQSLCAGGRAPRSTVGEMIRELKQPEILRY</sequence>
<keyword evidence="4" id="KW-1185">Reference proteome</keyword>
<evidence type="ECO:0000256" key="1">
    <source>
        <dbReference type="SAM" id="MobiDB-lite"/>
    </source>
</evidence>
<dbReference type="AlphaFoldDB" id="A0AAE3SZ51"/>
<feature type="region of interest" description="Disordered" evidence="1">
    <location>
        <begin position="1"/>
        <end position="36"/>
    </location>
</feature>
<organism evidence="3 4">
    <name type="scientific">Xenophilus arseniciresistens</name>
    <dbReference type="NCBI Taxonomy" id="1283306"/>
    <lineage>
        <taxon>Bacteria</taxon>
        <taxon>Pseudomonadati</taxon>
        <taxon>Pseudomonadota</taxon>
        <taxon>Betaproteobacteria</taxon>
        <taxon>Burkholderiales</taxon>
        <taxon>Comamonadaceae</taxon>
        <taxon>Xenophilus</taxon>
    </lineage>
</organism>
<comment type="caution">
    <text evidence="3">The sequence shown here is derived from an EMBL/GenBank/DDBJ whole genome shotgun (WGS) entry which is preliminary data.</text>
</comment>
<name>A0AAE3SZ51_9BURK</name>
<evidence type="ECO:0000259" key="2">
    <source>
        <dbReference type="Pfam" id="PF08750"/>
    </source>
</evidence>
<proteinExistence type="predicted"/>
<evidence type="ECO:0000313" key="4">
    <source>
        <dbReference type="Proteomes" id="UP001212602"/>
    </source>
</evidence>
<protein>
    <recommendedName>
        <fullName evidence="2">CNP1-like uncharacterized domain-containing protein</fullName>
    </recommendedName>
</protein>
<dbReference type="Pfam" id="PF08750">
    <property type="entry name" value="CNP1"/>
    <property type="match status" value="1"/>
</dbReference>
<dbReference type="RefSeq" id="WP_271427954.1">
    <property type="nucleotide sequence ID" value="NZ_JAQIPB010000003.1"/>
</dbReference>
<reference evidence="3" key="1">
    <citation type="submission" date="2023-01" db="EMBL/GenBank/DDBJ databases">
        <title>Xenophilus mangrovi sp. nov., isolated from soil of Mangrove nature reserve.</title>
        <authorList>
            <person name="Xu S."/>
            <person name="Liu Z."/>
            <person name="Xu Y."/>
        </authorList>
    </citation>
    <scope>NUCLEOTIDE SEQUENCE</scope>
    <source>
        <strain evidence="3">YW8</strain>
    </source>
</reference>
<evidence type="ECO:0000313" key="3">
    <source>
        <dbReference type="EMBL" id="MDA7416719.1"/>
    </source>
</evidence>
<feature type="compositionally biased region" description="Basic and acidic residues" evidence="1">
    <location>
        <begin position="7"/>
        <end position="33"/>
    </location>
</feature>
<dbReference type="Proteomes" id="UP001212602">
    <property type="component" value="Unassembled WGS sequence"/>
</dbReference>
<dbReference type="EMBL" id="JAQIPB010000003">
    <property type="protein sequence ID" value="MDA7416719.1"/>
    <property type="molecule type" value="Genomic_DNA"/>
</dbReference>
<gene>
    <name evidence="3" type="ORF">PGB34_10115</name>
</gene>